<evidence type="ECO:0000313" key="3">
    <source>
        <dbReference type="EMBL" id="KAJ3120067.1"/>
    </source>
</evidence>
<keyword evidence="1" id="KW-0175">Coiled coil</keyword>
<evidence type="ECO:0000256" key="2">
    <source>
        <dbReference type="SAM" id="MobiDB-lite"/>
    </source>
</evidence>
<name>A0AAD5T1J3_9FUNG</name>
<gene>
    <name evidence="3" type="ORF">HK100_012953</name>
</gene>
<protein>
    <submittedName>
        <fullName evidence="3">Uncharacterized protein</fullName>
    </submittedName>
</protein>
<dbReference type="Proteomes" id="UP001211907">
    <property type="component" value="Unassembled WGS sequence"/>
</dbReference>
<proteinExistence type="predicted"/>
<comment type="caution">
    <text evidence="3">The sequence shown here is derived from an EMBL/GenBank/DDBJ whole genome shotgun (WGS) entry which is preliminary data.</text>
</comment>
<feature type="coiled-coil region" evidence="1">
    <location>
        <begin position="612"/>
        <end position="646"/>
    </location>
</feature>
<accession>A0AAD5T1J3</accession>
<feature type="compositionally biased region" description="Polar residues" evidence="2">
    <location>
        <begin position="719"/>
        <end position="753"/>
    </location>
</feature>
<feature type="coiled-coil region" evidence="1">
    <location>
        <begin position="872"/>
        <end position="899"/>
    </location>
</feature>
<feature type="region of interest" description="Disordered" evidence="2">
    <location>
        <begin position="676"/>
        <end position="830"/>
    </location>
</feature>
<feature type="compositionally biased region" description="Basic and acidic residues" evidence="2">
    <location>
        <begin position="754"/>
        <end position="769"/>
    </location>
</feature>
<feature type="region of interest" description="Disordered" evidence="2">
    <location>
        <begin position="134"/>
        <end position="165"/>
    </location>
</feature>
<dbReference type="EMBL" id="JADGJH010000997">
    <property type="protein sequence ID" value="KAJ3120067.1"/>
    <property type="molecule type" value="Genomic_DNA"/>
</dbReference>
<evidence type="ECO:0000313" key="4">
    <source>
        <dbReference type="Proteomes" id="UP001211907"/>
    </source>
</evidence>
<feature type="compositionally biased region" description="Basic residues" evidence="2">
    <location>
        <begin position="136"/>
        <end position="152"/>
    </location>
</feature>
<sequence>MSHDFHSPNFVVSAWFMMGLTSNANNSKNYQEEIEEMELANSVFYEEINAVNDFVLRSTNPANLFAKPSQTNSDSEDDDSAEQIEQLNIVREFELSIKRVNVQIYRSNLRTAMPNNNSSSSNPKQTHNKRLDRVFSKAKGKPKPALKSRQKQGKPASRPPIKSLASELAQVEAVRIDNSNTDSYTLTTTSDFEQQLLVQSLSKARLSRTPPPPTPSKLKELESETVFTVDSSPFLSLSPYSQKTKNLNEQNNLLDLQSPIPPKIEKDLLLNELENCDSSVPNSPVRNSRNFALSHREVISETLESVVSSPISITFSESVAVSPQRENDNNTADYDAKKNLDEDFPLHTVSVQKESKAISPVASVSTIRNQLVPKFQEVDNNTETFSTKFDIELSENVEIPTPISPEKNQTILQVSTKMQNILSDTELPEVSKELLSLSNSENYTSNHDDNKVAQHHQENHVILAYQSSLKTSQRECAMLQDRIDKMQAEFEENLHKEIDEMEQEFMKKFQAYKNHYEDAINSEFLKRVQEMEQRRLVSENGNSHDTLVGELQREVDELLRERKKLEENLIKQILSILEQSNEERVSIHELLVEEKAKTARNEEEFRLFSKKMRNLQEINQSLKSENDKLRLELRKMQYENNTSTNEKEDYYKAKLDQARFDNESLRAVIASLTTQSNENYRSTSSQSEFSTHNRRSDSPAESYRKQPAVDYRSLPRSAELSSPLKQQLWTGRGTANTSHTMPRSTNLRDSVTPTDRDREKLLNKLRKYEAEDEDDNPSPESQLISPPFLRRTGGIQGGNTVWQRRDPNMSPTTEMNEFSGGRKGNDRNEVGLSEKGQVDFLAMRSELDSQLRMYTDKKSILMSELQRIPASSASFRRRKEQLEDELDAVEKAIGATKMKMRSFNLL</sequence>
<reference evidence="3" key="1">
    <citation type="submission" date="2020-05" db="EMBL/GenBank/DDBJ databases">
        <title>Phylogenomic resolution of chytrid fungi.</title>
        <authorList>
            <person name="Stajich J.E."/>
            <person name="Amses K."/>
            <person name="Simmons R."/>
            <person name="Seto K."/>
            <person name="Myers J."/>
            <person name="Bonds A."/>
            <person name="Quandt C.A."/>
            <person name="Barry K."/>
            <person name="Liu P."/>
            <person name="Grigoriev I."/>
            <person name="Longcore J.E."/>
            <person name="James T.Y."/>
        </authorList>
    </citation>
    <scope>NUCLEOTIDE SEQUENCE</scope>
    <source>
        <strain evidence="3">JEL0513</strain>
    </source>
</reference>
<keyword evidence="4" id="KW-1185">Reference proteome</keyword>
<feature type="compositionally biased region" description="Basic and acidic residues" evidence="2">
    <location>
        <begin position="694"/>
        <end position="704"/>
    </location>
</feature>
<organism evidence="3 4">
    <name type="scientific">Physocladia obscura</name>
    <dbReference type="NCBI Taxonomy" id="109957"/>
    <lineage>
        <taxon>Eukaryota</taxon>
        <taxon>Fungi</taxon>
        <taxon>Fungi incertae sedis</taxon>
        <taxon>Chytridiomycota</taxon>
        <taxon>Chytridiomycota incertae sedis</taxon>
        <taxon>Chytridiomycetes</taxon>
        <taxon>Chytridiales</taxon>
        <taxon>Chytriomycetaceae</taxon>
        <taxon>Physocladia</taxon>
    </lineage>
</organism>
<dbReference type="AlphaFoldDB" id="A0AAD5T1J3"/>
<evidence type="ECO:0000256" key="1">
    <source>
        <dbReference type="SAM" id="Coils"/>
    </source>
</evidence>
<feature type="compositionally biased region" description="Polar residues" evidence="2">
    <location>
        <begin position="676"/>
        <end position="690"/>
    </location>
</feature>
<feature type="coiled-coil region" evidence="1">
    <location>
        <begin position="548"/>
        <end position="575"/>
    </location>
</feature>